<accession>A0A366H7D7</accession>
<dbReference type="AlphaFoldDB" id="A0A366H7D7"/>
<evidence type="ECO:0000313" key="2">
    <source>
        <dbReference type="Proteomes" id="UP000253426"/>
    </source>
</evidence>
<gene>
    <name evidence="1" type="ORF">DES53_11541</name>
</gene>
<evidence type="ECO:0000313" key="1">
    <source>
        <dbReference type="EMBL" id="RBP36900.1"/>
    </source>
</evidence>
<protein>
    <submittedName>
        <fullName evidence="1">Uncharacterized protein</fullName>
    </submittedName>
</protein>
<keyword evidence="2" id="KW-1185">Reference proteome</keyword>
<dbReference type="RefSeq" id="WP_113961682.1">
    <property type="nucleotide sequence ID" value="NZ_QNRR01000015.1"/>
</dbReference>
<dbReference type="Proteomes" id="UP000253426">
    <property type="component" value="Unassembled WGS sequence"/>
</dbReference>
<name>A0A366H7D7_9BACT</name>
<sequence length="360" mass="39799">MKLCLFTVLLCVATAPGAEDHFTADDRRIMQYLKSLSDDDLGKKGRGVRLSDDKVVLEGHTLLHRLAVPSHRAHIYVLREGSLAMGMPEAYAWVEPGGKSFPIPDVPAGERGEAAYMQREVYTYADVVPGIGLVEISCPTERWIKSLLPPADAAKWGIESMATIEDPDGYSNVRDEKGDVIATVKAGEKFLAVKPFPASTHWEVWLPDGTTGLIHASRVRLLPQEPLMKMNFTPCVAHWKQAAAQREAEHRAAGLQPHPHDYYPTLLLASTGDIAALSRVFAGQFEDAAEADYQRNAWRVLHLAGDARMAEMLKAQPPQNNDDDNVGAMLTDEWTTAPISDGKKYLERHFPLTYAALFSK</sequence>
<comment type="caution">
    <text evidence="1">The sequence shown here is derived from an EMBL/GenBank/DDBJ whole genome shotgun (WGS) entry which is preliminary data.</text>
</comment>
<reference evidence="1 2" key="1">
    <citation type="submission" date="2018-06" db="EMBL/GenBank/DDBJ databases">
        <title>Genomic Encyclopedia of Type Strains, Phase IV (KMG-IV): sequencing the most valuable type-strain genomes for metagenomic binning, comparative biology and taxonomic classification.</title>
        <authorList>
            <person name="Goeker M."/>
        </authorList>
    </citation>
    <scope>NUCLEOTIDE SEQUENCE [LARGE SCALE GENOMIC DNA]</scope>
    <source>
        <strain evidence="1 2">DSM 25532</strain>
    </source>
</reference>
<dbReference type="EMBL" id="QNRR01000015">
    <property type="protein sequence ID" value="RBP36900.1"/>
    <property type="molecule type" value="Genomic_DNA"/>
</dbReference>
<organism evidence="1 2">
    <name type="scientific">Roseimicrobium gellanilyticum</name>
    <dbReference type="NCBI Taxonomy" id="748857"/>
    <lineage>
        <taxon>Bacteria</taxon>
        <taxon>Pseudomonadati</taxon>
        <taxon>Verrucomicrobiota</taxon>
        <taxon>Verrucomicrobiia</taxon>
        <taxon>Verrucomicrobiales</taxon>
        <taxon>Verrucomicrobiaceae</taxon>
        <taxon>Roseimicrobium</taxon>
    </lineage>
</organism>
<proteinExistence type="predicted"/>